<dbReference type="EMBL" id="ANIE01000003">
    <property type="protein sequence ID" value="KEF32307.1"/>
    <property type="molecule type" value="Genomic_DNA"/>
</dbReference>
<dbReference type="AlphaFoldDB" id="A0A072N4W4"/>
<gene>
    <name evidence="1" type="ORF">D777_00941</name>
</gene>
<protein>
    <submittedName>
        <fullName evidence="1">Uncharacterized protein</fullName>
    </submittedName>
</protein>
<keyword evidence="2" id="KW-1185">Reference proteome</keyword>
<name>A0A072N4W4_9GAMM</name>
<accession>A0A072N4W4</accession>
<evidence type="ECO:0000313" key="2">
    <source>
        <dbReference type="Proteomes" id="UP000035057"/>
    </source>
</evidence>
<organism evidence="1 2">
    <name type="scientific">Marinobacter nitratireducens</name>
    <dbReference type="NCBI Taxonomy" id="1137280"/>
    <lineage>
        <taxon>Bacteria</taxon>
        <taxon>Pseudomonadati</taxon>
        <taxon>Pseudomonadota</taxon>
        <taxon>Gammaproteobacteria</taxon>
        <taxon>Pseudomonadales</taxon>
        <taxon>Marinobacteraceae</taxon>
        <taxon>Marinobacter</taxon>
    </lineage>
</organism>
<dbReference type="Proteomes" id="UP000035057">
    <property type="component" value="Unassembled WGS sequence"/>
</dbReference>
<sequence length="47" mass="5535">MLRLKKQLRFRLAKNKAPAQTGFDTGRRRFSLIALIITNQDRFLRSS</sequence>
<dbReference type="PATRIC" id="fig|1137280.3.peg.756"/>
<reference evidence="1 2" key="1">
    <citation type="submission" date="2012-12" db="EMBL/GenBank/DDBJ databases">
        <title>Genome assembly of Marinobacter sp. AK21.</title>
        <authorList>
            <person name="Khatri I."/>
            <person name="Kumar R."/>
            <person name="Vaidya B."/>
            <person name="Subramanian S."/>
            <person name="Pinnaka A."/>
        </authorList>
    </citation>
    <scope>NUCLEOTIDE SEQUENCE [LARGE SCALE GENOMIC DNA]</scope>
    <source>
        <strain evidence="1 2">AK21</strain>
    </source>
</reference>
<proteinExistence type="predicted"/>
<evidence type="ECO:0000313" key="1">
    <source>
        <dbReference type="EMBL" id="KEF32307.1"/>
    </source>
</evidence>
<comment type="caution">
    <text evidence="1">The sequence shown here is derived from an EMBL/GenBank/DDBJ whole genome shotgun (WGS) entry which is preliminary data.</text>
</comment>